<sequence>MGMEASRILLSLLCFCFIRCHGIHHQPLLEEEERELDKRLRILNKHPVKTVKMTSGDIIDCIDMYKQPAFDHPLLKDHKIQVNHLGSSLARNRKPKNHPERADLFAYEGCPNGTIPIRRTTKDDLIREKSLWNLDFAKQDLPFNLPGRSVLSASIIRLASGNGNSPDENDVNAGWAVYPALYGDARPRLFTYWKGDGSSRFFHLRCPGFVQTDSRFVLGGPFIKVSELGGIEQEVTVHIAQRSFQDQETKHWWLIWANDVRLGYWPKELFQGMVYGANRLFFGGFVIGELKGPSPPMGSSYFPDYSDVKHSAYMHGIVFSGLYHPIDEPRYDEPSKILDSPGCYDVMDLGHVDNYGYFILFGGPGGREC</sequence>
<organism evidence="1 2">
    <name type="scientific">Melastoma candidum</name>
    <dbReference type="NCBI Taxonomy" id="119954"/>
    <lineage>
        <taxon>Eukaryota</taxon>
        <taxon>Viridiplantae</taxon>
        <taxon>Streptophyta</taxon>
        <taxon>Embryophyta</taxon>
        <taxon>Tracheophyta</taxon>
        <taxon>Spermatophyta</taxon>
        <taxon>Magnoliopsida</taxon>
        <taxon>eudicotyledons</taxon>
        <taxon>Gunneridae</taxon>
        <taxon>Pentapetalae</taxon>
        <taxon>rosids</taxon>
        <taxon>malvids</taxon>
        <taxon>Myrtales</taxon>
        <taxon>Melastomataceae</taxon>
        <taxon>Melastomatoideae</taxon>
        <taxon>Melastomateae</taxon>
        <taxon>Melastoma</taxon>
    </lineage>
</organism>
<reference evidence="2" key="1">
    <citation type="journal article" date="2023" name="Front. Plant Sci.">
        <title>Chromosomal-level genome assembly of Melastoma candidum provides insights into trichome evolution.</title>
        <authorList>
            <person name="Zhong Y."/>
            <person name="Wu W."/>
            <person name="Sun C."/>
            <person name="Zou P."/>
            <person name="Liu Y."/>
            <person name="Dai S."/>
            <person name="Zhou R."/>
        </authorList>
    </citation>
    <scope>NUCLEOTIDE SEQUENCE [LARGE SCALE GENOMIC DNA]</scope>
</reference>
<dbReference type="Proteomes" id="UP001057402">
    <property type="component" value="Chromosome 5"/>
</dbReference>
<proteinExistence type="predicted"/>
<gene>
    <name evidence="1" type="ORF">MLD38_019169</name>
</gene>
<comment type="caution">
    <text evidence="1">The sequence shown here is derived from an EMBL/GenBank/DDBJ whole genome shotgun (WGS) entry which is preliminary data.</text>
</comment>
<evidence type="ECO:0000313" key="2">
    <source>
        <dbReference type="Proteomes" id="UP001057402"/>
    </source>
</evidence>
<dbReference type="EMBL" id="CM042884">
    <property type="protein sequence ID" value="KAI4370869.1"/>
    <property type="molecule type" value="Genomic_DNA"/>
</dbReference>
<keyword evidence="2" id="KW-1185">Reference proteome</keyword>
<evidence type="ECO:0000313" key="1">
    <source>
        <dbReference type="EMBL" id="KAI4370869.1"/>
    </source>
</evidence>
<accession>A0ACB9QW60</accession>
<protein>
    <submittedName>
        <fullName evidence="1">Uncharacterized protein</fullName>
    </submittedName>
</protein>
<name>A0ACB9QW60_9MYRT</name>